<feature type="compositionally biased region" description="Basic and acidic residues" evidence="1">
    <location>
        <begin position="1"/>
        <end position="13"/>
    </location>
</feature>
<sequence>MGKNREYEYDQITKKLLKGPKGPPEIIKGEAKETPKSSKKKHTYVLQSTDADANMEEPTAPEDSPKISMAEEDSNRRRQEMASKFADKVMEESVKLLKRKRTETPPNKSPSDKRAAKRAAKRAEHEPSITRQLFQESDEEESSDDEQIKEEKRLRKLNAGIKKVYTDDINSYKSSFANNLYESIRHRFGEAIEQRKGKDYFWRQCS</sequence>
<accession>A0A9W6XAQ8</accession>
<evidence type="ECO:0000313" key="2">
    <source>
        <dbReference type="EMBL" id="GMF34873.1"/>
    </source>
</evidence>
<protein>
    <submittedName>
        <fullName evidence="2">Unnamed protein product</fullName>
    </submittedName>
</protein>
<comment type="caution">
    <text evidence="2">The sequence shown here is derived from an EMBL/GenBank/DDBJ whole genome shotgun (WGS) entry which is preliminary data.</text>
</comment>
<dbReference type="AlphaFoldDB" id="A0A9W6XAQ8"/>
<evidence type="ECO:0000313" key="3">
    <source>
        <dbReference type="Proteomes" id="UP001165083"/>
    </source>
</evidence>
<dbReference type="EMBL" id="BSXW01001223">
    <property type="protein sequence ID" value="GMF34873.1"/>
    <property type="molecule type" value="Genomic_DNA"/>
</dbReference>
<proteinExistence type="predicted"/>
<feature type="compositionally biased region" description="Basic and acidic residues" evidence="1">
    <location>
        <begin position="27"/>
        <end position="36"/>
    </location>
</feature>
<dbReference type="Proteomes" id="UP001165083">
    <property type="component" value="Unassembled WGS sequence"/>
</dbReference>
<feature type="region of interest" description="Disordered" evidence="1">
    <location>
        <begin position="1"/>
        <end position="151"/>
    </location>
</feature>
<evidence type="ECO:0000256" key="1">
    <source>
        <dbReference type="SAM" id="MobiDB-lite"/>
    </source>
</evidence>
<feature type="compositionally biased region" description="Basic and acidic residues" evidence="1">
    <location>
        <begin position="73"/>
        <end position="95"/>
    </location>
</feature>
<gene>
    <name evidence="2" type="ORF">Plil01_001484400</name>
</gene>
<keyword evidence="3" id="KW-1185">Reference proteome</keyword>
<reference evidence="2" key="1">
    <citation type="submission" date="2023-04" db="EMBL/GenBank/DDBJ databases">
        <title>Phytophthora lilii NBRC 32176.</title>
        <authorList>
            <person name="Ichikawa N."/>
            <person name="Sato H."/>
            <person name="Tonouchi N."/>
        </authorList>
    </citation>
    <scope>NUCLEOTIDE SEQUENCE</scope>
    <source>
        <strain evidence="2">NBRC 32176</strain>
    </source>
</reference>
<organism evidence="2 3">
    <name type="scientific">Phytophthora lilii</name>
    <dbReference type="NCBI Taxonomy" id="2077276"/>
    <lineage>
        <taxon>Eukaryota</taxon>
        <taxon>Sar</taxon>
        <taxon>Stramenopiles</taxon>
        <taxon>Oomycota</taxon>
        <taxon>Peronosporomycetes</taxon>
        <taxon>Peronosporales</taxon>
        <taxon>Peronosporaceae</taxon>
        <taxon>Phytophthora</taxon>
    </lineage>
</organism>
<name>A0A9W6XAQ8_9STRA</name>
<feature type="compositionally biased region" description="Acidic residues" evidence="1">
    <location>
        <begin position="136"/>
        <end position="148"/>
    </location>
</feature>